<dbReference type="SUPFAM" id="SSF55874">
    <property type="entry name" value="ATPase domain of HSP90 chaperone/DNA topoisomerase II/histidine kinase"/>
    <property type="match status" value="1"/>
</dbReference>
<keyword evidence="3 6" id="KW-0597">Phosphoprotein</keyword>
<evidence type="ECO:0000256" key="5">
    <source>
        <dbReference type="ARBA" id="ARBA00022777"/>
    </source>
</evidence>
<evidence type="ECO:0000313" key="11">
    <source>
        <dbReference type="Proteomes" id="UP000008871"/>
    </source>
</evidence>
<dbReference type="InterPro" id="IPR003594">
    <property type="entry name" value="HATPase_dom"/>
</dbReference>
<feature type="transmembrane region" description="Helical" evidence="7">
    <location>
        <begin position="199"/>
        <end position="219"/>
    </location>
</feature>
<dbReference type="EC" id="2.7.13.3" evidence="2"/>
<dbReference type="AlphaFoldDB" id="Q0VLI3"/>
<dbReference type="Gene3D" id="1.10.287.130">
    <property type="match status" value="1"/>
</dbReference>
<dbReference type="InterPro" id="IPR036097">
    <property type="entry name" value="HisK_dim/P_sf"/>
</dbReference>
<evidence type="ECO:0000256" key="1">
    <source>
        <dbReference type="ARBA" id="ARBA00000085"/>
    </source>
</evidence>
<dbReference type="InterPro" id="IPR004358">
    <property type="entry name" value="Sig_transdc_His_kin-like_C"/>
</dbReference>
<dbReference type="eggNOG" id="COG3437">
    <property type="taxonomic scope" value="Bacteria"/>
</dbReference>
<keyword evidence="4 10" id="KW-0808">Transferase</keyword>
<dbReference type="PANTHER" id="PTHR43047">
    <property type="entry name" value="TWO-COMPONENT HISTIDINE PROTEIN KINASE"/>
    <property type="match status" value="1"/>
</dbReference>
<reference evidence="10 11" key="1">
    <citation type="journal article" date="2006" name="Nat. Biotechnol.">
        <title>Genome sequence of the ubiquitous hydrocarbon-degrading marine bacterium Alcanivorax borkumensis.</title>
        <authorList>
            <person name="Schneiker S."/>
            <person name="Martins dos Santos V.A.P."/>
            <person name="Bartels D."/>
            <person name="Bekel T."/>
            <person name="Brecht M."/>
            <person name="Buhrmester J."/>
            <person name="Chernikova T.N."/>
            <person name="Denaro R."/>
            <person name="Ferrer M."/>
            <person name="Gertler C."/>
            <person name="Goesmann A."/>
            <person name="Golyshina O.V."/>
            <person name="Kaminski F."/>
            <person name="Khachane A.N."/>
            <person name="Lang S."/>
            <person name="Linke B."/>
            <person name="McHardy A.C."/>
            <person name="Meyer F."/>
            <person name="Nechitaylo T."/>
            <person name="Puehler A."/>
            <person name="Regenhardt D."/>
            <person name="Rupp O."/>
            <person name="Sabirova J.S."/>
            <person name="Selbitschka W."/>
            <person name="Yakimov M.M."/>
            <person name="Timmis K.N."/>
            <person name="Vorhoelter F.-J."/>
            <person name="Weidner S."/>
            <person name="Kaiser O."/>
            <person name="Golyshin P.N."/>
        </authorList>
    </citation>
    <scope>NUCLEOTIDE SEQUENCE [LARGE SCALE GENOMIC DNA]</scope>
    <source>
        <strain evidence="11">ATCC 700651 / DSM 11573 / NCIMB 13689 / SK2</strain>
    </source>
</reference>
<evidence type="ECO:0000259" key="8">
    <source>
        <dbReference type="PROSITE" id="PS50109"/>
    </source>
</evidence>
<dbReference type="PANTHER" id="PTHR43047:SF9">
    <property type="entry name" value="HISTIDINE KINASE"/>
    <property type="match status" value="1"/>
</dbReference>
<evidence type="ECO:0000256" key="7">
    <source>
        <dbReference type="SAM" id="Phobius"/>
    </source>
</evidence>
<feature type="transmembrane region" description="Helical" evidence="7">
    <location>
        <begin position="121"/>
        <end position="141"/>
    </location>
</feature>
<dbReference type="InterPro" id="IPR005467">
    <property type="entry name" value="His_kinase_dom"/>
</dbReference>
<dbReference type="CDD" id="cd00082">
    <property type="entry name" value="HisKA"/>
    <property type="match status" value="1"/>
</dbReference>
<dbReference type="PRINTS" id="PR00344">
    <property type="entry name" value="BCTRLSENSOR"/>
</dbReference>
<dbReference type="SMART" id="SM00387">
    <property type="entry name" value="HATPase_c"/>
    <property type="match status" value="1"/>
</dbReference>
<keyword evidence="11" id="KW-1185">Reference proteome</keyword>
<dbReference type="SMART" id="SM00448">
    <property type="entry name" value="REC"/>
    <property type="match status" value="1"/>
</dbReference>
<evidence type="ECO:0000313" key="10">
    <source>
        <dbReference type="EMBL" id="CAL17965.1"/>
    </source>
</evidence>
<dbReference type="PROSITE" id="PS50109">
    <property type="entry name" value="HIS_KIN"/>
    <property type="match status" value="1"/>
</dbReference>
<evidence type="ECO:0000256" key="3">
    <source>
        <dbReference type="ARBA" id="ARBA00022553"/>
    </source>
</evidence>
<evidence type="ECO:0000256" key="2">
    <source>
        <dbReference type="ARBA" id="ARBA00012438"/>
    </source>
</evidence>
<feature type="modified residue" description="4-aspartylphosphate" evidence="6">
    <location>
        <position position="536"/>
    </location>
</feature>
<dbReference type="HOGENOM" id="CLU_000445_114_75_6"/>
<dbReference type="GO" id="GO:0005886">
    <property type="term" value="C:plasma membrane"/>
    <property type="evidence" value="ECO:0007669"/>
    <property type="project" value="TreeGrafter"/>
</dbReference>
<feature type="domain" description="Histidine kinase" evidence="8">
    <location>
        <begin position="252"/>
        <end position="464"/>
    </location>
</feature>
<dbReference type="KEGG" id="abo:ABO_2517"/>
<proteinExistence type="predicted"/>
<dbReference type="SUPFAM" id="SSF52172">
    <property type="entry name" value="CheY-like"/>
    <property type="match status" value="1"/>
</dbReference>
<dbReference type="STRING" id="393595.ABO_2517"/>
<keyword evidence="7" id="KW-0812">Transmembrane</keyword>
<dbReference type="EMBL" id="AM286690">
    <property type="protein sequence ID" value="CAL17965.1"/>
    <property type="molecule type" value="Genomic_DNA"/>
</dbReference>
<dbReference type="SUPFAM" id="SSF47384">
    <property type="entry name" value="Homodimeric domain of signal transducing histidine kinase"/>
    <property type="match status" value="1"/>
</dbReference>
<keyword evidence="5" id="KW-0418">Kinase</keyword>
<dbReference type="Gene3D" id="3.30.565.10">
    <property type="entry name" value="Histidine kinase-like ATPase, C-terminal domain"/>
    <property type="match status" value="1"/>
</dbReference>
<feature type="transmembrane region" description="Helical" evidence="7">
    <location>
        <begin position="56"/>
        <end position="77"/>
    </location>
</feature>
<dbReference type="Gene3D" id="3.40.50.2300">
    <property type="match status" value="1"/>
</dbReference>
<keyword evidence="7" id="KW-1133">Transmembrane helix</keyword>
<dbReference type="SMART" id="SM00388">
    <property type="entry name" value="HisKA"/>
    <property type="match status" value="1"/>
</dbReference>
<dbReference type="InterPro" id="IPR036890">
    <property type="entry name" value="HATPase_C_sf"/>
</dbReference>
<feature type="transmembrane region" description="Helical" evidence="7">
    <location>
        <begin position="173"/>
        <end position="193"/>
    </location>
</feature>
<dbReference type="InterPro" id="IPR011006">
    <property type="entry name" value="CheY-like_superfamily"/>
</dbReference>
<dbReference type="GO" id="GO:0009927">
    <property type="term" value="F:histidine phosphotransfer kinase activity"/>
    <property type="evidence" value="ECO:0007669"/>
    <property type="project" value="TreeGrafter"/>
</dbReference>
<feature type="transmembrane region" description="Helical" evidence="7">
    <location>
        <begin position="83"/>
        <end position="101"/>
    </location>
</feature>
<dbReference type="PROSITE" id="PS50110">
    <property type="entry name" value="RESPONSE_REGULATORY"/>
    <property type="match status" value="1"/>
</dbReference>
<name>Q0VLI3_ALCBS</name>
<sequence>MGEFHPRALTCRNNRARLGASHFTNPPAMPETLRRAVTENRERILQERHNLFMEEVGSRMVLSFFIAAALPLFFLKLRTEPPFIGWYTVLLCVAAQSFFLIRFYNAHREHEAPKTRKWHRLNLYLAVIWAILWSSFPYLFLQGATPVTLLTCLVILSVATSIPSVSMGVYPDIFISFITPVYLAWLAFILIYVPQAPGIIKIIPLANLISMIVFSLYVHRTQISTIALRIEAEQAKERARKASESKTRFLAAASHDLRQPLQAATLYAAMLKNNADPQPDIVDKLDTAIGSCNELLGHLLMLSRLQSRRLKPRKRIISLLDTLQPILDEIRPQANAKQLAVVTKNLAGQHVFADGVMLARIVRNLVNNALKYTERGHIRIAARQQDNQLLLDIADTGIGIDEIYQFEVFDEFMQIDNDQRSIQNGLGLGLAIVSRLAALCDIPFNMQSRKGEGTTFTLTLPAAASSQTQPAHNVVNALPLFETLTVLLIDDDKRVTEALSSLLGNLGATVTAHHSLEPAMQALKKRGAPPSVVITDDQIGPHTNAGSVIAAVTALFRQPIPALIITGNTDPQFIQSLPEDIDVLFKPVAADTLTAKLEEMMSSKKS</sequence>
<feature type="transmembrane region" description="Helical" evidence="7">
    <location>
        <begin position="147"/>
        <end position="166"/>
    </location>
</feature>
<dbReference type="Pfam" id="PF00512">
    <property type="entry name" value="HisKA"/>
    <property type="match status" value="1"/>
</dbReference>
<dbReference type="Pfam" id="PF02518">
    <property type="entry name" value="HATPase_c"/>
    <property type="match status" value="1"/>
</dbReference>
<gene>
    <name evidence="10" type="ordered locus">ABO_2517</name>
</gene>
<dbReference type="InterPro" id="IPR003661">
    <property type="entry name" value="HisK_dim/P_dom"/>
</dbReference>
<dbReference type="InterPro" id="IPR001789">
    <property type="entry name" value="Sig_transdc_resp-reg_receiver"/>
</dbReference>
<dbReference type="GO" id="GO:0000155">
    <property type="term" value="F:phosphorelay sensor kinase activity"/>
    <property type="evidence" value="ECO:0007669"/>
    <property type="project" value="InterPro"/>
</dbReference>
<organism evidence="10 11">
    <name type="scientific">Alcanivorax borkumensis (strain ATCC 700651 / DSM 11573 / NCIMB 13689 / SK2)</name>
    <dbReference type="NCBI Taxonomy" id="393595"/>
    <lineage>
        <taxon>Bacteria</taxon>
        <taxon>Pseudomonadati</taxon>
        <taxon>Pseudomonadota</taxon>
        <taxon>Gammaproteobacteria</taxon>
        <taxon>Oceanospirillales</taxon>
        <taxon>Alcanivoracaceae</taxon>
        <taxon>Alcanivorax</taxon>
    </lineage>
</organism>
<comment type="catalytic activity">
    <reaction evidence="1">
        <text>ATP + protein L-histidine = ADP + protein N-phospho-L-histidine.</text>
        <dbReference type="EC" id="2.7.13.3"/>
    </reaction>
</comment>
<protein>
    <recommendedName>
        <fullName evidence="2">histidine kinase</fullName>
        <ecNumber evidence="2">2.7.13.3</ecNumber>
    </recommendedName>
</protein>
<accession>Q0VLI3</accession>
<keyword evidence="7" id="KW-0472">Membrane</keyword>
<evidence type="ECO:0000256" key="6">
    <source>
        <dbReference type="PROSITE-ProRule" id="PRU00169"/>
    </source>
</evidence>
<evidence type="ECO:0000256" key="4">
    <source>
        <dbReference type="ARBA" id="ARBA00022679"/>
    </source>
</evidence>
<dbReference type="Proteomes" id="UP000008871">
    <property type="component" value="Chromosome"/>
</dbReference>
<evidence type="ECO:0000259" key="9">
    <source>
        <dbReference type="PROSITE" id="PS50110"/>
    </source>
</evidence>
<feature type="domain" description="Response regulatory" evidence="9">
    <location>
        <begin position="485"/>
        <end position="601"/>
    </location>
</feature>
<dbReference type="eggNOG" id="COG2205">
    <property type="taxonomic scope" value="Bacteria"/>
</dbReference>